<feature type="transmembrane region" description="Helical" evidence="6">
    <location>
        <begin position="370"/>
        <end position="393"/>
    </location>
</feature>
<keyword evidence="9" id="KW-1185">Reference proteome</keyword>
<dbReference type="GO" id="GO:0005886">
    <property type="term" value="C:plasma membrane"/>
    <property type="evidence" value="ECO:0007669"/>
    <property type="project" value="UniProtKB-SubCell"/>
</dbReference>
<evidence type="ECO:0000256" key="3">
    <source>
        <dbReference type="ARBA" id="ARBA00022692"/>
    </source>
</evidence>
<dbReference type="PROSITE" id="PS50850">
    <property type="entry name" value="MFS"/>
    <property type="match status" value="1"/>
</dbReference>
<feature type="transmembrane region" description="Helical" evidence="6">
    <location>
        <begin position="7"/>
        <end position="24"/>
    </location>
</feature>
<dbReference type="EMBL" id="LN879502">
    <property type="protein sequence ID" value="CUI17381.1"/>
    <property type="molecule type" value="Genomic_DNA"/>
</dbReference>
<dbReference type="PANTHER" id="PTHR43124:SF3">
    <property type="entry name" value="CHLORAMPHENICOL EFFLUX PUMP RV0191"/>
    <property type="match status" value="1"/>
</dbReference>
<evidence type="ECO:0000256" key="4">
    <source>
        <dbReference type="ARBA" id="ARBA00022989"/>
    </source>
</evidence>
<dbReference type="GO" id="GO:0022857">
    <property type="term" value="F:transmembrane transporter activity"/>
    <property type="evidence" value="ECO:0007669"/>
    <property type="project" value="InterPro"/>
</dbReference>
<dbReference type="InterPro" id="IPR020846">
    <property type="entry name" value="MFS_dom"/>
</dbReference>
<dbReference type="Proteomes" id="UP000069902">
    <property type="component" value="Chromosome cPNK"/>
</dbReference>
<evidence type="ECO:0000313" key="9">
    <source>
        <dbReference type="Proteomes" id="UP000069902"/>
    </source>
</evidence>
<feature type="transmembrane region" description="Helical" evidence="6">
    <location>
        <begin position="274"/>
        <end position="295"/>
    </location>
</feature>
<comment type="subcellular location">
    <subcellularLocation>
        <location evidence="1">Cell membrane</location>
        <topology evidence="1">Multi-pass membrane protein</topology>
    </subcellularLocation>
</comment>
<dbReference type="SUPFAM" id="SSF103473">
    <property type="entry name" value="MFS general substrate transporter"/>
    <property type="match status" value="1"/>
</dbReference>
<name>A0A0U5JHD3_9BACT</name>
<reference evidence="9" key="1">
    <citation type="submission" date="2015-09" db="EMBL/GenBank/DDBJ databases">
        <authorList>
            <person name="Bertelli C."/>
        </authorList>
    </citation>
    <scope>NUCLEOTIDE SEQUENCE [LARGE SCALE GENOMIC DNA]</scope>
    <source>
        <strain evidence="9">KNic</strain>
    </source>
</reference>
<dbReference type="STRING" id="389348.PNK_1774"/>
<keyword evidence="3 6" id="KW-0812">Transmembrane</keyword>
<evidence type="ECO:0000256" key="1">
    <source>
        <dbReference type="ARBA" id="ARBA00004651"/>
    </source>
</evidence>
<evidence type="ECO:0000256" key="5">
    <source>
        <dbReference type="ARBA" id="ARBA00023136"/>
    </source>
</evidence>
<feature type="transmembrane region" description="Helical" evidence="6">
    <location>
        <begin position="301"/>
        <end position="319"/>
    </location>
</feature>
<dbReference type="InterPro" id="IPR011701">
    <property type="entry name" value="MFS"/>
</dbReference>
<dbReference type="InterPro" id="IPR036259">
    <property type="entry name" value="MFS_trans_sf"/>
</dbReference>
<organism evidence="8 9">
    <name type="scientific">Candidatus Protochlamydia naegleriophila</name>
    <dbReference type="NCBI Taxonomy" id="389348"/>
    <lineage>
        <taxon>Bacteria</taxon>
        <taxon>Pseudomonadati</taxon>
        <taxon>Chlamydiota</taxon>
        <taxon>Chlamydiia</taxon>
        <taxon>Parachlamydiales</taxon>
        <taxon>Parachlamydiaceae</taxon>
        <taxon>Candidatus Protochlamydia</taxon>
    </lineage>
</organism>
<gene>
    <name evidence="8" type="ORF">PNK_1774</name>
</gene>
<dbReference type="FunCoup" id="A0A0U5JHD3">
    <property type="interactions" value="168"/>
</dbReference>
<evidence type="ECO:0000256" key="2">
    <source>
        <dbReference type="ARBA" id="ARBA00022475"/>
    </source>
</evidence>
<feature type="transmembrane region" description="Helical" evidence="6">
    <location>
        <begin position="106"/>
        <end position="123"/>
    </location>
</feature>
<feature type="transmembrane region" description="Helical" evidence="6">
    <location>
        <begin position="162"/>
        <end position="185"/>
    </location>
</feature>
<dbReference type="Pfam" id="PF07690">
    <property type="entry name" value="MFS_1"/>
    <property type="match status" value="1"/>
</dbReference>
<dbReference type="KEGG" id="pnl:PNK_1774"/>
<dbReference type="InterPro" id="IPR050189">
    <property type="entry name" value="MFS_Efflux_Transporters"/>
</dbReference>
<evidence type="ECO:0000313" key="8">
    <source>
        <dbReference type="EMBL" id="CUI17381.1"/>
    </source>
</evidence>
<accession>A0A0U5JHD3</accession>
<feature type="transmembrane region" description="Helical" evidence="6">
    <location>
        <begin position="247"/>
        <end position="267"/>
    </location>
</feature>
<keyword evidence="5 6" id="KW-0472">Membrane</keyword>
<evidence type="ECO:0000259" key="7">
    <source>
        <dbReference type="PROSITE" id="PS50850"/>
    </source>
</evidence>
<dbReference type="RefSeq" id="WP_059061546.1">
    <property type="nucleotide sequence ID" value="NZ_LN879502.1"/>
</dbReference>
<dbReference type="Gene3D" id="1.20.1250.20">
    <property type="entry name" value="MFS general substrate transporter like domains"/>
    <property type="match status" value="2"/>
</dbReference>
<feature type="transmembrane region" description="Helical" evidence="6">
    <location>
        <begin position="135"/>
        <end position="156"/>
    </location>
</feature>
<feature type="transmembrane region" description="Helical" evidence="6">
    <location>
        <begin position="36"/>
        <end position="56"/>
    </location>
</feature>
<feature type="transmembrane region" description="Helical" evidence="6">
    <location>
        <begin position="331"/>
        <end position="350"/>
    </location>
</feature>
<dbReference type="PANTHER" id="PTHR43124">
    <property type="entry name" value="PURINE EFFLUX PUMP PBUE"/>
    <property type="match status" value="1"/>
</dbReference>
<feature type="domain" description="Major facilitator superfamily (MFS) profile" evidence="7">
    <location>
        <begin position="10"/>
        <end position="397"/>
    </location>
</feature>
<dbReference type="PATRIC" id="fig|389348.3.peg.1993"/>
<feature type="transmembrane region" description="Helical" evidence="6">
    <location>
        <begin position="77"/>
        <end position="100"/>
    </location>
</feature>
<dbReference type="AlphaFoldDB" id="A0A0U5JHD3"/>
<dbReference type="InParanoid" id="A0A0U5JHD3"/>
<proteinExistence type="predicted"/>
<keyword evidence="4 6" id="KW-1133">Transmembrane helix</keyword>
<evidence type="ECO:0000256" key="6">
    <source>
        <dbReference type="SAM" id="Phobius"/>
    </source>
</evidence>
<sequence length="409" mass="43692">MSNSRITAWTIWIIASVFYAYQYILRVMPNIMLDDIMQQFHIGAAALGQFSGIYYIGYSLMHLPLGIMLDRYGPKKIMAGCIVLTVIGLLPLIFADHWIYPIAGRALIGMGSSAAILGLFKIIRMSFSEEKFPRMLSISVMIGLIGAIYGGGPVSYMREAFGYQAVVQLFAVCGIILAAITYWIIPSTTSTQQTTMLGDIKEVLSNGRVIWSCIFAGLMVGPLEGFADVWGRSFLKEVYGFDGTLAASLPSMIFIGMCFGAPVLSLIAEKTGSYLATIIGAGIVMTISFSALLIWHLATGAISVSFVLVGICSAYQILAIYKASTYVPEHVAGLTTAVANMIIMIFGYAFHATMGGVINAMGGPSASSALVYGIAVIPVALAIGAAGFFILFAKEKVQSGKTSAIPASR</sequence>
<feature type="transmembrane region" description="Helical" evidence="6">
    <location>
        <begin position="206"/>
        <end position="227"/>
    </location>
</feature>
<protein>
    <submittedName>
        <fullName evidence="8">Major facilitator superfamily permease</fullName>
    </submittedName>
</protein>
<keyword evidence="2" id="KW-1003">Cell membrane</keyword>